<evidence type="ECO:0000256" key="2">
    <source>
        <dbReference type="ARBA" id="ARBA00023125"/>
    </source>
</evidence>
<dbReference type="SUPFAM" id="SSF52172">
    <property type="entry name" value="CheY-like"/>
    <property type="match status" value="1"/>
</dbReference>
<dbReference type="InterPro" id="IPR039420">
    <property type="entry name" value="WalR-like"/>
</dbReference>
<dbReference type="SUPFAM" id="SSF46894">
    <property type="entry name" value="C-terminal effector domain of the bipartite response regulators"/>
    <property type="match status" value="1"/>
</dbReference>
<keyword evidence="7" id="KW-1185">Reference proteome</keyword>
<accession>A0A1Z4C0V2</accession>
<evidence type="ECO:0000259" key="5">
    <source>
        <dbReference type="PROSITE" id="PS50110"/>
    </source>
</evidence>
<organism evidence="6 7">
    <name type="scientific">Methylovulum psychrotolerans</name>
    <dbReference type="NCBI Taxonomy" id="1704499"/>
    <lineage>
        <taxon>Bacteria</taxon>
        <taxon>Pseudomonadati</taxon>
        <taxon>Pseudomonadota</taxon>
        <taxon>Gammaproteobacteria</taxon>
        <taxon>Methylococcales</taxon>
        <taxon>Methylococcaceae</taxon>
        <taxon>Methylovulum</taxon>
    </lineage>
</organism>
<evidence type="ECO:0000313" key="6">
    <source>
        <dbReference type="EMBL" id="ASF47152.1"/>
    </source>
</evidence>
<dbReference type="InterPro" id="IPR000792">
    <property type="entry name" value="Tscrpt_reg_LuxR_C"/>
</dbReference>
<keyword evidence="1 3" id="KW-0597">Phosphoprotein</keyword>
<dbReference type="CDD" id="cd17535">
    <property type="entry name" value="REC_NarL-like"/>
    <property type="match status" value="1"/>
</dbReference>
<dbReference type="RefSeq" id="WP_088620024.1">
    <property type="nucleotide sequence ID" value="NZ_CP022129.1"/>
</dbReference>
<dbReference type="Proteomes" id="UP000197019">
    <property type="component" value="Chromosome"/>
</dbReference>
<dbReference type="PROSITE" id="PS50110">
    <property type="entry name" value="RESPONSE_REGULATORY"/>
    <property type="match status" value="1"/>
</dbReference>
<dbReference type="PANTHER" id="PTHR43214">
    <property type="entry name" value="TWO-COMPONENT RESPONSE REGULATOR"/>
    <property type="match status" value="1"/>
</dbReference>
<evidence type="ECO:0000259" key="4">
    <source>
        <dbReference type="PROSITE" id="PS50043"/>
    </source>
</evidence>
<sequence>MSGLIKILLVDDHAIVRAGFRLLLASEATLMVVAEAERGEAACQLYWELQPDVTVLDLSMPGIGGLETLRRICQRDSQAKVLVFSVHDESVYVNRAMAAGAKGYITKSSAPGILVAAIQTIAQGGVYIEQGLLNAPPAAQAADYRAIIETLSAREFDIFLLLAKGLTAHKIAEELCLGYKTVANYGTQIKAKLKVASVAELAHIAMVLGVMKG</sequence>
<dbReference type="PROSITE" id="PS50043">
    <property type="entry name" value="HTH_LUXR_2"/>
    <property type="match status" value="1"/>
</dbReference>
<dbReference type="GO" id="GO:0000160">
    <property type="term" value="P:phosphorelay signal transduction system"/>
    <property type="evidence" value="ECO:0007669"/>
    <property type="project" value="InterPro"/>
</dbReference>
<feature type="domain" description="Response regulatory" evidence="5">
    <location>
        <begin position="6"/>
        <end position="122"/>
    </location>
</feature>
<dbReference type="EMBL" id="CP022129">
    <property type="protein sequence ID" value="ASF47152.1"/>
    <property type="molecule type" value="Genomic_DNA"/>
</dbReference>
<dbReference type="Pfam" id="PF00196">
    <property type="entry name" value="GerE"/>
    <property type="match status" value="1"/>
</dbReference>
<dbReference type="Pfam" id="PF00072">
    <property type="entry name" value="Response_reg"/>
    <property type="match status" value="1"/>
</dbReference>
<reference evidence="6 7" key="1">
    <citation type="submission" date="2017-06" db="EMBL/GenBank/DDBJ databases">
        <title>Genome Sequencing of the methanotroph Methylovulum psychrotolerants str. HV10-M2 isolated from a high-altitude environment.</title>
        <authorList>
            <person name="Mateos-Rivera A."/>
        </authorList>
    </citation>
    <scope>NUCLEOTIDE SEQUENCE [LARGE SCALE GENOMIC DNA]</scope>
    <source>
        <strain evidence="6 7">HV10_M2</strain>
    </source>
</reference>
<evidence type="ECO:0000256" key="1">
    <source>
        <dbReference type="ARBA" id="ARBA00022553"/>
    </source>
</evidence>
<dbReference type="PRINTS" id="PR00038">
    <property type="entry name" value="HTHLUXR"/>
</dbReference>
<name>A0A1Z4C0V2_9GAMM</name>
<dbReference type="InterPro" id="IPR011006">
    <property type="entry name" value="CheY-like_superfamily"/>
</dbReference>
<keyword evidence="2 6" id="KW-0238">DNA-binding</keyword>
<dbReference type="InterPro" id="IPR001789">
    <property type="entry name" value="Sig_transdc_resp-reg_receiver"/>
</dbReference>
<dbReference type="GO" id="GO:0003677">
    <property type="term" value="F:DNA binding"/>
    <property type="evidence" value="ECO:0007669"/>
    <property type="project" value="UniProtKB-KW"/>
</dbReference>
<dbReference type="SMART" id="SM00448">
    <property type="entry name" value="REC"/>
    <property type="match status" value="1"/>
</dbReference>
<protein>
    <submittedName>
        <fullName evidence="6">DNA-binding response regulator</fullName>
    </submittedName>
</protein>
<dbReference type="InterPro" id="IPR016032">
    <property type="entry name" value="Sig_transdc_resp-reg_C-effctor"/>
</dbReference>
<dbReference type="CDD" id="cd06170">
    <property type="entry name" value="LuxR_C_like"/>
    <property type="match status" value="1"/>
</dbReference>
<feature type="modified residue" description="4-aspartylphosphate" evidence="3">
    <location>
        <position position="57"/>
    </location>
</feature>
<dbReference type="GO" id="GO:0006355">
    <property type="term" value="P:regulation of DNA-templated transcription"/>
    <property type="evidence" value="ECO:0007669"/>
    <property type="project" value="InterPro"/>
</dbReference>
<feature type="domain" description="HTH luxR-type" evidence="4">
    <location>
        <begin position="144"/>
        <end position="209"/>
    </location>
</feature>
<proteinExistence type="predicted"/>
<dbReference type="OrthoDB" id="9796655at2"/>
<dbReference type="InterPro" id="IPR058245">
    <property type="entry name" value="NreC/VraR/RcsB-like_REC"/>
</dbReference>
<evidence type="ECO:0000256" key="3">
    <source>
        <dbReference type="PROSITE-ProRule" id="PRU00169"/>
    </source>
</evidence>
<dbReference type="SMART" id="SM00421">
    <property type="entry name" value="HTH_LUXR"/>
    <property type="match status" value="1"/>
</dbReference>
<gene>
    <name evidence="6" type="ORF">CEK71_14340</name>
</gene>
<dbReference type="AlphaFoldDB" id="A0A1Z4C0V2"/>
<dbReference type="PANTHER" id="PTHR43214:SF43">
    <property type="entry name" value="TWO-COMPONENT RESPONSE REGULATOR"/>
    <property type="match status" value="1"/>
</dbReference>
<dbReference type="Gene3D" id="3.40.50.2300">
    <property type="match status" value="1"/>
</dbReference>
<dbReference type="KEGG" id="mpsy:CEK71_14340"/>
<evidence type="ECO:0000313" key="7">
    <source>
        <dbReference type="Proteomes" id="UP000197019"/>
    </source>
</evidence>